<organism evidence="2 3">
    <name type="scientific">Salipiger profundus</name>
    <dbReference type="NCBI Taxonomy" id="1229727"/>
    <lineage>
        <taxon>Bacteria</taxon>
        <taxon>Pseudomonadati</taxon>
        <taxon>Pseudomonadota</taxon>
        <taxon>Alphaproteobacteria</taxon>
        <taxon>Rhodobacterales</taxon>
        <taxon>Roseobacteraceae</taxon>
        <taxon>Salipiger</taxon>
    </lineage>
</organism>
<reference evidence="2 3" key="1">
    <citation type="submission" date="2016-03" db="EMBL/GenBank/DDBJ databases">
        <title>Deep-sea bacteria in the southern Pacific.</title>
        <authorList>
            <person name="Tang K."/>
        </authorList>
    </citation>
    <scope>NUCLEOTIDE SEQUENCE [LARGE SCALE GENOMIC DNA]</scope>
    <source>
        <strain evidence="2 3">JLT2016</strain>
    </source>
</reference>
<keyword evidence="1" id="KW-1133">Transmembrane helix</keyword>
<evidence type="ECO:0000313" key="3">
    <source>
        <dbReference type="Proteomes" id="UP000186559"/>
    </source>
</evidence>
<dbReference type="EMBL" id="CP014796">
    <property type="protein sequence ID" value="APX23848.1"/>
    <property type="molecule type" value="Genomic_DNA"/>
</dbReference>
<keyword evidence="3" id="KW-1185">Reference proteome</keyword>
<dbReference type="Proteomes" id="UP000186559">
    <property type="component" value="Chromosome"/>
</dbReference>
<evidence type="ECO:0000256" key="1">
    <source>
        <dbReference type="SAM" id="Phobius"/>
    </source>
</evidence>
<name>A0A1U7D6W1_9RHOB</name>
<dbReference type="STRING" id="1229727.Ga0080559_TMP3052"/>
<keyword evidence="1" id="KW-0812">Transmembrane</keyword>
<sequence length="62" mass="6973">MDDRTHQPAPDYTTSALFFIFINMLWIFGVIWISWGLGAVAIIGVILNHLISMLDARLNPEG</sequence>
<feature type="transmembrane region" description="Helical" evidence="1">
    <location>
        <begin position="20"/>
        <end position="47"/>
    </location>
</feature>
<gene>
    <name evidence="2" type="ORF">Ga0080559_TMP3052</name>
</gene>
<protein>
    <recommendedName>
        <fullName evidence="4">Histidinol phosphate aminotransferase</fullName>
    </recommendedName>
</protein>
<evidence type="ECO:0008006" key="4">
    <source>
        <dbReference type="Google" id="ProtNLM"/>
    </source>
</evidence>
<dbReference type="KEGG" id="tpro:Ga0080559_TMP3052"/>
<accession>A0A1U7D6W1</accession>
<dbReference type="RefSeq" id="WP_017467072.1">
    <property type="nucleotide sequence ID" value="NZ_BMEW01000007.1"/>
</dbReference>
<keyword evidence="1" id="KW-0472">Membrane</keyword>
<evidence type="ECO:0000313" key="2">
    <source>
        <dbReference type="EMBL" id="APX23848.1"/>
    </source>
</evidence>
<proteinExistence type="predicted"/>
<dbReference type="OrthoDB" id="7875256at2"/>
<dbReference type="AlphaFoldDB" id="A0A1U7D6W1"/>